<keyword evidence="5" id="KW-1185">Reference proteome</keyword>
<dbReference type="InParanoid" id="E0VG42"/>
<name>E0VG42_PEDHC</name>
<organism>
    <name type="scientific">Pediculus humanus subsp. corporis</name>
    <name type="common">Body louse</name>
    <dbReference type="NCBI Taxonomy" id="121224"/>
    <lineage>
        <taxon>Eukaryota</taxon>
        <taxon>Metazoa</taxon>
        <taxon>Ecdysozoa</taxon>
        <taxon>Arthropoda</taxon>
        <taxon>Hexapoda</taxon>
        <taxon>Insecta</taxon>
        <taxon>Pterygota</taxon>
        <taxon>Neoptera</taxon>
        <taxon>Paraneoptera</taxon>
        <taxon>Psocodea</taxon>
        <taxon>Troctomorpha</taxon>
        <taxon>Phthiraptera</taxon>
        <taxon>Anoplura</taxon>
        <taxon>Pediculidae</taxon>
        <taxon>Pediculus</taxon>
    </lineage>
</organism>
<dbReference type="CTD" id="8236741"/>
<evidence type="ECO:0008006" key="6">
    <source>
        <dbReference type="Google" id="ProtNLM"/>
    </source>
</evidence>
<keyword evidence="2" id="KW-0812">Transmembrane</keyword>
<reference evidence="4" key="3">
    <citation type="submission" date="2021-02" db="UniProtKB">
        <authorList>
            <consortium name="EnsemblMetazoa"/>
        </authorList>
    </citation>
    <scope>IDENTIFICATION</scope>
    <source>
        <strain evidence="4">USDA</strain>
    </source>
</reference>
<feature type="transmembrane region" description="Helical" evidence="2">
    <location>
        <begin position="103"/>
        <end position="121"/>
    </location>
</feature>
<accession>E0VG42</accession>
<dbReference type="EMBL" id="AAZO01002008">
    <property type="status" value="NOT_ANNOTATED_CDS"/>
    <property type="molecule type" value="Genomic_DNA"/>
</dbReference>
<keyword evidence="2" id="KW-0472">Membrane</keyword>
<feature type="region of interest" description="Disordered" evidence="1">
    <location>
        <begin position="1"/>
        <end position="34"/>
    </location>
</feature>
<sequence length="125" mass="14688">MDMEMLNGHSCAENPENLENGVEGEEVTVNEENCASKASNGNVEDIRIKKKAKRLMKQFNKEMTWNNHGGSWVGVPSRNWKNTRRPRNGFGRENGIQLRGGHFYFYFLFYFYFCFFVLFCFHGRK</sequence>
<dbReference type="OrthoDB" id="414546at2759"/>
<dbReference type="GeneID" id="8236741"/>
<evidence type="ECO:0000256" key="2">
    <source>
        <dbReference type="SAM" id="Phobius"/>
    </source>
</evidence>
<reference evidence="3" key="1">
    <citation type="submission" date="2007-04" db="EMBL/GenBank/DDBJ databases">
        <title>Annotation of Pediculus humanus corporis strain USDA.</title>
        <authorList>
            <person name="Kirkness E."/>
            <person name="Hannick L."/>
            <person name="Hass B."/>
            <person name="Bruggner R."/>
            <person name="Lawson D."/>
            <person name="Bidwell S."/>
            <person name="Joardar V."/>
            <person name="Caler E."/>
            <person name="Walenz B."/>
            <person name="Inman J."/>
            <person name="Schobel S."/>
            <person name="Galinsky K."/>
            <person name="Amedeo P."/>
            <person name="Strausberg R."/>
        </authorList>
    </citation>
    <scope>NUCLEOTIDE SEQUENCE</scope>
    <source>
        <strain evidence="3">USDA</strain>
    </source>
</reference>
<evidence type="ECO:0000256" key="1">
    <source>
        <dbReference type="SAM" id="MobiDB-lite"/>
    </source>
</evidence>
<evidence type="ECO:0000313" key="5">
    <source>
        <dbReference type="Proteomes" id="UP000009046"/>
    </source>
</evidence>
<gene>
    <name evidence="4" type="primary">8236741</name>
    <name evidence="3" type="ORF">Phum_PHUM173050</name>
</gene>
<proteinExistence type="predicted"/>
<reference evidence="3" key="2">
    <citation type="submission" date="2007-04" db="EMBL/GenBank/DDBJ databases">
        <title>The genome of the human body louse.</title>
        <authorList>
            <consortium name="The Human Body Louse Genome Consortium"/>
            <person name="Kirkness E."/>
            <person name="Walenz B."/>
            <person name="Hass B."/>
            <person name="Bruggner R."/>
            <person name="Strausberg R."/>
        </authorList>
    </citation>
    <scope>NUCLEOTIDE SEQUENCE</scope>
    <source>
        <strain evidence="3">USDA</strain>
    </source>
</reference>
<dbReference type="VEuPathDB" id="VectorBase:PHUM173050"/>
<dbReference type="AlphaFoldDB" id="E0VG42"/>
<dbReference type="Proteomes" id="UP000009046">
    <property type="component" value="Unassembled WGS sequence"/>
</dbReference>
<dbReference type="HOGENOM" id="CLU_1995322_0_0_1"/>
<evidence type="ECO:0000313" key="4">
    <source>
        <dbReference type="EnsemblMetazoa" id="PHUM173050-PA"/>
    </source>
</evidence>
<protein>
    <recommendedName>
        <fullName evidence="6">Transmembrane protein</fullName>
    </recommendedName>
</protein>
<dbReference type="RefSeq" id="XP_002425086.1">
    <property type="nucleotide sequence ID" value="XM_002425041.1"/>
</dbReference>
<dbReference type="EnsemblMetazoa" id="PHUM173050-RA">
    <property type="protein sequence ID" value="PHUM173050-PA"/>
    <property type="gene ID" value="PHUM173050"/>
</dbReference>
<keyword evidence="2" id="KW-1133">Transmembrane helix</keyword>
<dbReference type="EMBL" id="DS235131">
    <property type="protein sequence ID" value="EEB12348.1"/>
    <property type="molecule type" value="Genomic_DNA"/>
</dbReference>
<dbReference type="KEGG" id="phu:Phum_PHUM173050"/>
<evidence type="ECO:0000313" key="3">
    <source>
        <dbReference type="EMBL" id="EEB12348.1"/>
    </source>
</evidence>